<feature type="compositionally biased region" description="Basic and acidic residues" evidence="4">
    <location>
        <begin position="468"/>
        <end position="480"/>
    </location>
</feature>
<dbReference type="SMART" id="SM00320">
    <property type="entry name" value="WD40"/>
    <property type="match status" value="4"/>
</dbReference>
<feature type="compositionally biased region" description="Polar residues" evidence="4">
    <location>
        <begin position="1064"/>
        <end position="1089"/>
    </location>
</feature>
<dbReference type="Pfam" id="PF00400">
    <property type="entry name" value="WD40"/>
    <property type="match status" value="2"/>
</dbReference>
<dbReference type="PROSITE" id="PS50294">
    <property type="entry name" value="WD_REPEATS_REGION"/>
    <property type="match status" value="2"/>
</dbReference>
<feature type="compositionally biased region" description="Low complexity" evidence="4">
    <location>
        <begin position="1531"/>
        <end position="1540"/>
    </location>
</feature>
<dbReference type="PROSITE" id="PS00678">
    <property type="entry name" value="WD_REPEATS_1"/>
    <property type="match status" value="1"/>
</dbReference>
<evidence type="ECO:0000256" key="1">
    <source>
        <dbReference type="ARBA" id="ARBA00022574"/>
    </source>
</evidence>
<evidence type="ECO:0000256" key="4">
    <source>
        <dbReference type="SAM" id="MobiDB-lite"/>
    </source>
</evidence>
<feature type="repeat" description="WD" evidence="3">
    <location>
        <begin position="124"/>
        <end position="166"/>
    </location>
</feature>
<dbReference type="EMBL" id="JANBVO010000003">
    <property type="protein sequence ID" value="KAJ9155592.1"/>
    <property type="molecule type" value="Genomic_DNA"/>
</dbReference>
<feature type="region of interest" description="Disordered" evidence="4">
    <location>
        <begin position="708"/>
        <end position="767"/>
    </location>
</feature>
<dbReference type="GO" id="GO:0035859">
    <property type="term" value="C:Seh1-associated complex"/>
    <property type="evidence" value="ECO:0007669"/>
    <property type="project" value="TreeGrafter"/>
</dbReference>
<evidence type="ECO:0000256" key="2">
    <source>
        <dbReference type="ARBA" id="ARBA00022737"/>
    </source>
</evidence>
<feature type="region of interest" description="Disordered" evidence="4">
    <location>
        <begin position="1135"/>
        <end position="1155"/>
    </location>
</feature>
<feature type="region of interest" description="Disordered" evidence="4">
    <location>
        <begin position="789"/>
        <end position="819"/>
    </location>
</feature>
<dbReference type="GO" id="GO:1904263">
    <property type="term" value="P:positive regulation of TORC1 signaling"/>
    <property type="evidence" value="ECO:0007669"/>
    <property type="project" value="TreeGrafter"/>
</dbReference>
<organism evidence="5 6">
    <name type="scientific">Pleurostoma richardsiae</name>
    <dbReference type="NCBI Taxonomy" id="41990"/>
    <lineage>
        <taxon>Eukaryota</taxon>
        <taxon>Fungi</taxon>
        <taxon>Dikarya</taxon>
        <taxon>Ascomycota</taxon>
        <taxon>Pezizomycotina</taxon>
        <taxon>Sordariomycetes</taxon>
        <taxon>Sordariomycetidae</taxon>
        <taxon>Calosphaeriales</taxon>
        <taxon>Pleurostomataceae</taxon>
        <taxon>Pleurostoma</taxon>
    </lineage>
</organism>
<evidence type="ECO:0000313" key="5">
    <source>
        <dbReference type="EMBL" id="KAJ9155592.1"/>
    </source>
</evidence>
<dbReference type="PANTHER" id="PTHR46170:SF1">
    <property type="entry name" value="GATOR COMPLEX PROTEIN WDR59"/>
    <property type="match status" value="1"/>
</dbReference>
<feature type="region of interest" description="Disordered" evidence="4">
    <location>
        <begin position="463"/>
        <end position="490"/>
    </location>
</feature>
<dbReference type="SUPFAM" id="SSF50978">
    <property type="entry name" value="WD40 repeat-like"/>
    <property type="match status" value="1"/>
</dbReference>
<feature type="compositionally biased region" description="Low complexity" evidence="4">
    <location>
        <begin position="756"/>
        <end position="766"/>
    </location>
</feature>
<accession>A0AA38SBZ1</accession>
<sequence>MPAAFDQLKDHAKRTKTLKSAFDSFDADGTIHVDGLVGSATISPSGRDVALASPEGLAIIDLDSPYSPPRRLSSHGLPWLVVDVQWSPFAARDYWVASTANHRCLIWNLNLRDDSTSGAIEHSLQGHSRAITDINFSAHHPDFLATCAVDGYVHAWDLRRPRRPALTFCDWFAGATQIRYNRQDPHLLASSHDRWLHIWDDRKACEPLKSISAHTSKIYGIDWNRTRSTAIVTCSLDKSIKFWDYRNEDDIPERVIRTDFPVWRARHTPFGRGLLAMPQTEPGKLYLFDRRPHPGVPVDGKVDPVAVFPGHGNHKVKEFLWRTRGTIGDDGIDNREFQLVSWGEDNELRLSRTEPEVLKSVGYVKGEPANKNIIITRKGATYKTFRTVDDGGHRDRRGATMSDPRPGSGGAHYRQSALTLSMKTPHYYAGSTWRGSSMKAKVASTRDVDQSQAQMNWMKGITMTKRKSTSEHSHRRDEKGASIFGPGYPQDDWGEPETFQEEFVRISSQLPNVKWDDIDMDGLILNASLKGPWGVDGDPIFVKVKVDVPHAYPKSKAPKFIIEKNAFMSDETHKRLEQEVHHIGNQFLRRKKNCLDAAFSYLLGEADLETSTTFFKNVRDLDDDIEGLADESSSEDEDNEIPAGASATMSQELTGSADINNTLAPPHRPTIPPLYRTCGARFSNDGRLVCFFPTKEEKARTAAQFTQNDIFRERPKGEPNFAGFGRLTHDSPPARQRYFNDDASMTDDQDGDSADSDSSSSSSTDSELASMNKVSLWYQPARRFRKTWSAHDSLRSSGGGTGAGTGTGTGTSRRRPGKAKSIMSIHDVRDELPSKQQFANEYAIFGDGADVCEHNAKVAERYGYSDLVDIWRYSALLLRSDIPLELHELRQRTKSILVIARSAVSRHREDVTNKGETELLKGRVKWGYHPLARDFVDDLFDYFERLADVQMLAMLSCIFGESSTEDSVAYAESHLTLPETPLPMKAPSFSLEYFPTDTTLWNIHSRSQASSAITTPRTAHTPVLFSDSHGSEDMVWGGEPGSQSYSTGETPPHRFLRDHLGDVEQTSSLSTSPDNRSFRRSNSAITPSFASGLPRTLTGFGTATSSSPPSRKRPSPAETILSNFATSNITWGGSTVFGGAPAEPTGTARTSMSDDEYRRDELVSLVPVSVSVTVENELLFDDDGWLATPLLEPSRNAIYASYRYAYAEMLQMWGQPLARLEIMKFNVLKEDTLSGSTSYGVVHAVDSSYHETHSIAENNHSATGTTSPTILLGGKREQLQSLLASGRGLDVTGICRVHETQLNPVQYAQSGLSIIGGAVGTCERCKRTQTQLWCVYCNEPIDALYPPCLNCGCAIHEYCLTEWHSAGETECPAGDECDCVHEADHGQVESWVAMKAVLAREQQQQHQHAKRSPETASLHGKTSNGLGRVAGLAGRLRTRSIPAGLHLKNPGDEDGDGQEEDGTPGSRSSVSTYGGADDVEHLDKEDWESVVPVPAGSASAVQGKPSPLGPGAVSAARLSLGNRLKKSLAEGGRPVAAGRKPGPGAGRKSGT</sequence>
<feature type="compositionally biased region" description="Gly residues" evidence="4">
    <location>
        <begin position="797"/>
        <end position="809"/>
    </location>
</feature>
<gene>
    <name evidence="5" type="ORF">NKR23_g1962</name>
</gene>
<feature type="compositionally biased region" description="Gly residues" evidence="4">
    <location>
        <begin position="1541"/>
        <end position="1551"/>
    </location>
</feature>
<dbReference type="InterPro" id="IPR001680">
    <property type="entry name" value="WD40_rpt"/>
</dbReference>
<evidence type="ECO:0000313" key="6">
    <source>
        <dbReference type="Proteomes" id="UP001174694"/>
    </source>
</evidence>
<dbReference type="InterPro" id="IPR019775">
    <property type="entry name" value="WD40_repeat_CS"/>
</dbReference>
<feature type="compositionally biased region" description="Acidic residues" evidence="4">
    <location>
        <begin position="744"/>
        <end position="755"/>
    </location>
</feature>
<dbReference type="GO" id="GO:0034198">
    <property type="term" value="P:cellular response to amino acid starvation"/>
    <property type="evidence" value="ECO:0007669"/>
    <property type="project" value="TreeGrafter"/>
</dbReference>
<proteinExistence type="predicted"/>
<dbReference type="InterPro" id="IPR036322">
    <property type="entry name" value="WD40_repeat_dom_sf"/>
</dbReference>
<comment type="caution">
    <text evidence="5">The sequence shown here is derived from an EMBL/GenBank/DDBJ whole genome shotgun (WGS) entry which is preliminary data.</text>
</comment>
<feature type="region of interest" description="Disordered" evidence="4">
    <location>
        <begin position="388"/>
        <end position="413"/>
    </location>
</feature>
<reference evidence="5" key="1">
    <citation type="submission" date="2022-07" db="EMBL/GenBank/DDBJ databases">
        <title>Fungi with potential for degradation of polypropylene.</title>
        <authorList>
            <person name="Gostincar C."/>
        </authorList>
    </citation>
    <scope>NUCLEOTIDE SEQUENCE</scope>
    <source>
        <strain evidence="5">EXF-13308</strain>
    </source>
</reference>
<protein>
    <submittedName>
        <fullName evidence="5">WD repeat-containing protein</fullName>
    </submittedName>
</protein>
<dbReference type="PROSITE" id="PS50082">
    <property type="entry name" value="WD_REPEATS_2"/>
    <property type="match status" value="2"/>
</dbReference>
<dbReference type="InterPro" id="IPR049567">
    <property type="entry name" value="WDR59-like"/>
</dbReference>
<dbReference type="PANTHER" id="PTHR46170">
    <property type="entry name" value="GATOR COMPLEX PROTEIN WDR59"/>
    <property type="match status" value="1"/>
</dbReference>
<keyword evidence="2" id="KW-0677">Repeat</keyword>
<feature type="repeat" description="WD" evidence="3">
    <location>
        <begin position="211"/>
        <end position="253"/>
    </location>
</feature>
<feature type="region of interest" description="Disordered" evidence="4">
    <location>
        <begin position="1029"/>
        <end position="1117"/>
    </location>
</feature>
<dbReference type="GO" id="GO:0005774">
    <property type="term" value="C:vacuolar membrane"/>
    <property type="evidence" value="ECO:0007669"/>
    <property type="project" value="TreeGrafter"/>
</dbReference>
<keyword evidence="6" id="KW-1185">Reference proteome</keyword>
<feature type="region of interest" description="Disordered" evidence="4">
    <location>
        <begin position="1440"/>
        <end position="1551"/>
    </location>
</feature>
<feature type="compositionally biased region" description="Acidic residues" evidence="4">
    <location>
        <begin position="1452"/>
        <end position="1462"/>
    </location>
</feature>
<dbReference type="GO" id="GO:0035591">
    <property type="term" value="F:signaling adaptor activity"/>
    <property type="evidence" value="ECO:0007669"/>
    <property type="project" value="TreeGrafter"/>
</dbReference>
<dbReference type="InterPro" id="IPR015943">
    <property type="entry name" value="WD40/YVTN_repeat-like_dom_sf"/>
</dbReference>
<feature type="compositionally biased region" description="Low complexity" evidence="4">
    <location>
        <begin position="1489"/>
        <end position="1501"/>
    </location>
</feature>
<keyword evidence="1 3" id="KW-0853">WD repeat</keyword>
<evidence type="ECO:0000256" key="3">
    <source>
        <dbReference type="PROSITE-ProRule" id="PRU00221"/>
    </source>
</evidence>
<name>A0AA38SBZ1_9PEZI</name>
<feature type="region of interest" description="Disordered" evidence="4">
    <location>
        <begin position="1399"/>
        <end position="1427"/>
    </location>
</feature>
<dbReference type="Proteomes" id="UP001174694">
    <property type="component" value="Unassembled WGS sequence"/>
</dbReference>
<feature type="compositionally biased region" description="Basic and acidic residues" evidence="4">
    <location>
        <begin position="1051"/>
        <end position="1062"/>
    </location>
</feature>
<dbReference type="Gene3D" id="2.130.10.10">
    <property type="entry name" value="YVTN repeat-like/Quinoprotein amine dehydrogenase"/>
    <property type="match status" value="1"/>
</dbReference>